<feature type="signal peptide" evidence="1">
    <location>
        <begin position="1"/>
        <end position="20"/>
    </location>
</feature>
<accession>A0A2V1D5P8</accession>
<keyword evidence="1" id="KW-0732">Signal</keyword>
<evidence type="ECO:0000256" key="1">
    <source>
        <dbReference type="SAM" id="SignalP"/>
    </source>
</evidence>
<keyword evidence="3" id="KW-1185">Reference proteome</keyword>
<gene>
    <name evidence="2" type="ORF">DM02DRAFT_635247</name>
</gene>
<name>A0A2V1D5P8_9PLEO</name>
<dbReference type="InterPro" id="IPR011990">
    <property type="entry name" value="TPR-like_helical_dom_sf"/>
</dbReference>
<dbReference type="OrthoDB" id="626167at2759"/>
<dbReference type="STRING" id="97972.A0A2V1D5P8"/>
<organism evidence="2 3">
    <name type="scientific">Periconia macrospinosa</name>
    <dbReference type="NCBI Taxonomy" id="97972"/>
    <lineage>
        <taxon>Eukaryota</taxon>
        <taxon>Fungi</taxon>
        <taxon>Dikarya</taxon>
        <taxon>Ascomycota</taxon>
        <taxon>Pezizomycotina</taxon>
        <taxon>Dothideomycetes</taxon>
        <taxon>Pleosporomycetidae</taxon>
        <taxon>Pleosporales</taxon>
        <taxon>Massarineae</taxon>
        <taxon>Periconiaceae</taxon>
        <taxon>Periconia</taxon>
    </lineage>
</organism>
<reference evidence="2 3" key="1">
    <citation type="journal article" date="2018" name="Sci. Rep.">
        <title>Comparative genomics provides insights into the lifestyle and reveals functional heterogeneity of dark septate endophytic fungi.</title>
        <authorList>
            <person name="Knapp D.G."/>
            <person name="Nemeth J.B."/>
            <person name="Barry K."/>
            <person name="Hainaut M."/>
            <person name="Henrissat B."/>
            <person name="Johnson J."/>
            <person name="Kuo A."/>
            <person name="Lim J.H.P."/>
            <person name="Lipzen A."/>
            <person name="Nolan M."/>
            <person name="Ohm R.A."/>
            <person name="Tamas L."/>
            <person name="Grigoriev I.V."/>
            <person name="Spatafora J.W."/>
            <person name="Nagy L.G."/>
            <person name="Kovacs G.M."/>
        </authorList>
    </citation>
    <scope>NUCLEOTIDE SEQUENCE [LARGE SCALE GENOMIC DNA]</scope>
    <source>
        <strain evidence="2 3">DSE2036</strain>
    </source>
</reference>
<protein>
    <recommendedName>
        <fullName evidence="4">Tetratricopeptide repeat domain-containing protein</fullName>
    </recommendedName>
</protein>
<dbReference type="AlphaFoldDB" id="A0A2V1D5P8"/>
<feature type="chain" id="PRO_5016177275" description="Tetratricopeptide repeat domain-containing protein" evidence="1">
    <location>
        <begin position="21"/>
        <end position="248"/>
    </location>
</feature>
<sequence length="248" mass="28063">MFLKQAFALVALLATTGILAAPSPYENKDSEGPKGVKGYDFDHKGYDFDHKGYDFDHKGIEYRGNHKPAYPYNFCGWGYKYYGHEKECRVERCPSGKAFWDKEKKCNDKPKYLGRMDEAEAMYQRALQGYEKAIKPENLSTYVPALNTMWGFASLCDRQHQVEDARAWYSKALLGYEIVVGTGHPNCQRLRSSLADLGAEEDEVNPSQATLLVQKETFEAPPASTNAEGAKSVPKRHRLLSTEEQIIT</sequence>
<dbReference type="Gene3D" id="1.25.40.10">
    <property type="entry name" value="Tetratricopeptide repeat domain"/>
    <property type="match status" value="1"/>
</dbReference>
<evidence type="ECO:0000313" key="3">
    <source>
        <dbReference type="Proteomes" id="UP000244855"/>
    </source>
</evidence>
<dbReference type="EMBL" id="KZ805668">
    <property type="protein sequence ID" value="PVH92564.1"/>
    <property type="molecule type" value="Genomic_DNA"/>
</dbReference>
<proteinExistence type="predicted"/>
<dbReference type="Proteomes" id="UP000244855">
    <property type="component" value="Unassembled WGS sequence"/>
</dbReference>
<evidence type="ECO:0000313" key="2">
    <source>
        <dbReference type="EMBL" id="PVH92564.1"/>
    </source>
</evidence>
<dbReference type="SUPFAM" id="SSF48452">
    <property type="entry name" value="TPR-like"/>
    <property type="match status" value="1"/>
</dbReference>
<evidence type="ECO:0008006" key="4">
    <source>
        <dbReference type="Google" id="ProtNLM"/>
    </source>
</evidence>
<dbReference type="Pfam" id="PF13374">
    <property type="entry name" value="TPR_10"/>
    <property type="match status" value="1"/>
</dbReference>